<dbReference type="AlphaFoldDB" id="A0A7J6R8I9"/>
<accession>A0A7J6R8I9</accession>
<evidence type="ECO:0000313" key="3">
    <source>
        <dbReference type="Proteomes" id="UP000553632"/>
    </source>
</evidence>
<name>A0A7J6R8I9_PEROL</name>
<feature type="region of interest" description="Disordered" evidence="1">
    <location>
        <begin position="1"/>
        <end position="21"/>
    </location>
</feature>
<dbReference type="Proteomes" id="UP000553632">
    <property type="component" value="Unassembled WGS sequence"/>
</dbReference>
<reference evidence="2 3" key="1">
    <citation type="submission" date="2020-04" db="EMBL/GenBank/DDBJ databases">
        <title>Perkinsus olseni comparative genomics.</title>
        <authorList>
            <person name="Bogema D.R."/>
        </authorList>
    </citation>
    <scope>NUCLEOTIDE SEQUENCE [LARGE SCALE GENOMIC DNA]</scope>
    <source>
        <strain evidence="2 3">ATCC PRA-207</strain>
    </source>
</reference>
<protein>
    <submittedName>
        <fullName evidence="2">Uncharacterized protein</fullName>
    </submittedName>
</protein>
<evidence type="ECO:0000256" key="1">
    <source>
        <dbReference type="SAM" id="MobiDB-lite"/>
    </source>
</evidence>
<keyword evidence="3" id="KW-1185">Reference proteome</keyword>
<organism evidence="2 3">
    <name type="scientific">Perkinsus olseni</name>
    <name type="common">Perkinsus atlanticus</name>
    <dbReference type="NCBI Taxonomy" id="32597"/>
    <lineage>
        <taxon>Eukaryota</taxon>
        <taxon>Sar</taxon>
        <taxon>Alveolata</taxon>
        <taxon>Perkinsozoa</taxon>
        <taxon>Perkinsea</taxon>
        <taxon>Perkinsida</taxon>
        <taxon>Perkinsidae</taxon>
        <taxon>Perkinsus</taxon>
    </lineage>
</organism>
<comment type="caution">
    <text evidence="2">The sequence shown here is derived from an EMBL/GenBank/DDBJ whole genome shotgun (WGS) entry which is preliminary data.</text>
</comment>
<gene>
    <name evidence="2" type="ORF">FOZ63_029462</name>
</gene>
<sequence>MLGSSQHGGEPGQRSAQLPTQPLDVQDRFERVLPTPPGELSGPPATAQRLYSLHDAGTTLIRFCKDAGTVQPPLIAYPVDLARSLAGALLGWIKFCAIREGHLAEYTGPVAYLLATRVYMTFGHTTALPEGFPRPNTLQQHLQGVVNNLFKIDRSPQADIGDSLTPPPSKGPSVSQHERQAQQWAANSAHPPCGPYGGGPNESYIRFRNDMQRMRLVNRFDDTAYYFYTMKFLTGVALREVQKALTHPGNGVSPGEQIHCVWNRLDSLYL</sequence>
<dbReference type="EMBL" id="JABANO010027502">
    <property type="protein sequence ID" value="KAF4716732.1"/>
    <property type="molecule type" value="Genomic_DNA"/>
</dbReference>
<evidence type="ECO:0000313" key="2">
    <source>
        <dbReference type="EMBL" id="KAF4716732.1"/>
    </source>
</evidence>
<proteinExistence type="predicted"/>
<feature type="region of interest" description="Disordered" evidence="1">
    <location>
        <begin position="157"/>
        <end position="195"/>
    </location>
</feature>